<evidence type="ECO:0000259" key="2">
    <source>
        <dbReference type="Pfam" id="PF09084"/>
    </source>
</evidence>
<dbReference type="PANTHER" id="PTHR30024:SF21">
    <property type="entry name" value="ABC TRANSPORTER SUBSTRATE-BINDING PROTEIN"/>
    <property type="match status" value="1"/>
</dbReference>
<feature type="domain" description="SsuA/THI5-like" evidence="2">
    <location>
        <begin position="72"/>
        <end position="262"/>
    </location>
</feature>
<dbReference type="EMBL" id="RXOE01000001">
    <property type="protein sequence ID" value="RTQ37631.1"/>
    <property type="molecule type" value="Genomic_DNA"/>
</dbReference>
<dbReference type="CDD" id="cd13555">
    <property type="entry name" value="PBP2_sulfate_ester_like"/>
    <property type="match status" value="1"/>
</dbReference>
<dbReference type="Pfam" id="PF09084">
    <property type="entry name" value="NMT1"/>
    <property type="match status" value="1"/>
</dbReference>
<sequence length="372" mass="40330">MHPFFANLRRWAAPPLALVFALALTAAAVSPAQAAPDTIRIGVATAGGGDPVTWGGSPGGVARVNNWLEDEFKASGIKVEWLFFKGAGPAVNEALSNKQIDFAYQGDLPQIVGRSNGLKTKLLLVSGARNNLYLVAPPKSDIKSIKDLKDRTVSIFRGTNGHLVAINVLAANGLAERDIKGVNLDTGSAQAALVSNGVDAAFGGYEWFKVRDQGLAKVVYSTQGQDPAFTRQASLLVRSEFEQANPAEVQRVVDVFVRAARWSSDEKNRDELFRIWARSGTPVASWAAEFDQQQLAARNSPLVDDFIIGRYKAVVADALKLKLIRREVSIDDWFDTRYLKNALKKQGLENYWTAYDAKGNPKAGSAASVAAR</sequence>
<name>A0A3S0IIG6_9BURK</name>
<dbReference type="Gene3D" id="3.40.190.10">
    <property type="entry name" value="Periplasmic binding protein-like II"/>
    <property type="match status" value="2"/>
</dbReference>
<dbReference type="SUPFAM" id="SSF53850">
    <property type="entry name" value="Periplasmic binding protein-like II"/>
    <property type="match status" value="1"/>
</dbReference>
<evidence type="ECO:0000313" key="3">
    <source>
        <dbReference type="EMBL" id="RTQ37631.1"/>
    </source>
</evidence>
<dbReference type="PANTHER" id="PTHR30024">
    <property type="entry name" value="ALIPHATIC SULFONATES-BINDING PROTEIN-RELATED"/>
    <property type="match status" value="1"/>
</dbReference>
<proteinExistence type="predicted"/>
<accession>A0A3S0IIG6</accession>
<organism evidence="3 4">
    <name type="scientific">Variovorax gossypii</name>
    <dbReference type="NCBI Taxonomy" id="1679495"/>
    <lineage>
        <taxon>Bacteria</taxon>
        <taxon>Pseudomonadati</taxon>
        <taxon>Pseudomonadota</taxon>
        <taxon>Betaproteobacteria</taxon>
        <taxon>Burkholderiales</taxon>
        <taxon>Comamonadaceae</taxon>
        <taxon>Variovorax</taxon>
    </lineage>
</organism>
<keyword evidence="4" id="KW-1185">Reference proteome</keyword>
<feature type="signal peptide" evidence="1">
    <location>
        <begin position="1"/>
        <end position="34"/>
    </location>
</feature>
<dbReference type="InterPro" id="IPR015168">
    <property type="entry name" value="SsuA/THI5"/>
</dbReference>
<gene>
    <name evidence="3" type="ORF">EJP69_02430</name>
</gene>
<keyword evidence="1" id="KW-0732">Signal</keyword>
<dbReference type="Proteomes" id="UP000267418">
    <property type="component" value="Unassembled WGS sequence"/>
</dbReference>
<protein>
    <submittedName>
        <fullName evidence="3">Nitrate ABC transporter substrate-binding protein</fullName>
    </submittedName>
</protein>
<evidence type="ECO:0000256" key="1">
    <source>
        <dbReference type="SAM" id="SignalP"/>
    </source>
</evidence>
<dbReference type="OrthoDB" id="9780180at2"/>
<feature type="chain" id="PRO_5018710109" evidence="1">
    <location>
        <begin position="35"/>
        <end position="372"/>
    </location>
</feature>
<evidence type="ECO:0000313" key="4">
    <source>
        <dbReference type="Proteomes" id="UP000267418"/>
    </source>
</evidence>
<dbReference type="AlphaFoldDB" id="A0A3S0IIG6"/>
<reference evidence="3 4" key="1">
    <citation type="submission" date="2018-12" db="EMBL/GenBank/DDBJ databases">
        <title>The genome of Variovorax gossypii DSM 100435.</title>
        <authorList>
            <person name="Gao J."/>
            <person name="Sun J."/>
        </authorList>
    </citation>
    <scope>NUCLEOTIDE SEQUENCE [LARGE SCALE GENOMIC DNA]</scope>
    <source>
        <strain evidence="3 4">DSM 100435</strain>
    </source>
</reference>
<comment type="caution">
    <text evidence="3">The sequence shown here is derived from an EMBL/GenBank/DDBJ whole genome shotgun (WGS) entry which is preliminary data.</text>
</comment>